<dbReference type="InterPro" id="IPR052894">
    <property type="entry name" value="AsmA-related"/>
</dbReference>
<evidence type="ECO:0000313" key="4">
    <source>
        <dbReference type="Proteomes" id="UP000186513"/>
    </source>
</evidence>
<dbReference type="RefSeq" id="WP_072427132.1">
    <property type="nucleotide sequence ID" value="NZ_FPKR01000002.1"/>
</dbReference>
<dbReference type="PANTHER" id="PTHR30441">
    <property type="entry name" value="DUF748 DOMAIN-CONTAINING PROTEIN"/>
    <property type="match status" value="1"/>
</dbReference>
<dbReference type="GO" id="GO:0090313">
    <property type="term" value="P:regulation of protein targeting to membrane"/>
    <property type="evidence" value="ECO:0007669"/>
    <property type="project" value="TreeGrafter"/>
</dbReference>
<protein>
    <submittedName>
        <fullName evidence="3">AsmA protein</fullName>
    </submittedName>
</protein>
<feature type="domain" description="AsmA" evidence="2">
    <location>
        <begin position="1"/>
        <end position="603"/>
    </location>
</feature>
<dbReference type="STRING" id="1121279.SAMN02745887_00589"/>
<feature type="transmembrane region" description="Helical" evidence="1">
    <location>
        <begin position="7"/>
        <end position="28"/>
    </location>
</feature>
<evidence type="ECO:0000256" key="1">
    <source>
        <dbReference type="SAM" id="Phobius"/>
    </source>
</evidence>
<evidence type="ECO:0000313" key="3">
    <source>
        <dbReference type="EMBL" id="SFZ72307.1"/>
    </source>
</evidence>
<reference evidence="3 4" key="1">
    <citation type="submission" date="2016-11" db="EMBL/GenBank/DDBJ databases">
        <authorList>
            <person name="Jaros S."/>
            <person name="Januszkiewicz K."/>
            <person name="Wedrychowicz H."/>
        </authorList>
    </citation>
    <scope>NUCLEOTIDE SEQUENCE [LARGE SCALE GENOMIC DNA]</scope>
    <source>
        <strain evidence="3 4">DSM 18899</strain>
    </source>
</reference>
<dbReference type="EMBL" id="FPKR01000002">
    <property type="protein sequence ID" value="SFZ72307.1"/>
    <property type="molecule type" value="Genomic_DNA"/>
</dbReference>
<name>A0A1K2H712_9NEIS</name>
<proteinExistence type="predicted"/>
<dbReference type="InterPro" id="IPR007844">
    <property type="entry name" value="AsmA"/>
</dbReference>
<organism evidence="3 4">
    <name type="scientific">Chitinimonas taiwanensis DSM 18899</name>
    <dbReference type="NCBI Taxonomy" id="1121279"/>
    <lineage>
        <taxon>Bacteria</taxon>
        <taxon>Pseudomonadati</taxon>
        <taxon>Pseudomonadota</taxon>
        <taxon>Betaproteobacteria</taxon>
        <taxon>Neisseriales</taxon>
        <taxon>Chitinibacteraceae</taxon>
        <taxon>Chitinimonas</taxon>
    </lineage>
</organism>
<keyword evidence="1" id="KW-1133">Transmembrane helix</keyword>
<keyword evidence="4" id="KW-1185">Reference proteome</keyword>
<accession>A0A1K2H712</accession>
<keyword evidence="1" id="KW-0472">Membrane</keyword>
<sequence length="710" mass="75500">MKQIVKYALYGAGGVVLLGGGALAYIVATFDPNALKPQIEQLVLDEKQRTLKLNGPIKLSILPSLGATLSDVSLSERNAPTQQFAQISDARVSLQFWPLLKKKVIVDAVELHGAQVKLVRNAQGEFNFADLMSKEEDPQPNPPVDFDISRIRVDKVNVAFDDQQAGRQMSLSELALAADGLTLKGARNLDFSTRAQVSKPLLDVQLKTRLNQLDMDTEAKRFELDDLQSSVEGKLDAETLKLNLAAPKLSLSGNGASAELLTLDALLSGAARKLDAKFRLENLSGDSKQIAARAFVVDVDGQQAGTAAKLKISSPLGFDVDKLALSLSRLAIQGNITAGPAKAAPVDLSGHLNLGLQAQHLDTALAGKLDGNGLNLSADVKNFSQPAVRFELKADRLDLDRYIAPAKADSGKAGPPAKIDLSALKDLNIDGRISVGQLKKAPLDAREVRVVIAAKHGLINVPLASLKAFGGDIAASATATATASPRITVKPKLSNVDIHAVLKQFANFDRLEGRGFVEGDLAVQGSDATAMKHSVSGNLRAKLNDGALRGINIGKTLRDAKATLANFQGGEKTVASSPNEKTDFTELTASLLLAQGLVSNKDLSMKSPLIRVNGEGEADLKSETVNYLIKAALVATSKGQEGASRDELRGLTIPVRVKGSFAEPKYSLDLSAALKDNAGVKLEEKKAEVKQEIKQKADEAIKKGLKGLFK</sequence>
<dbReference type="AlphaFoldDB" id="A0A1K2H712"/>
<gene>
    <name evidence="3" type="ORF">SAMN02745887_00589</name>
</gene>
<dbReference type="OrthoDB" id="9766390at2"/>
<dbReference type="Pfam" id="PF05170">
    <property type="entry name" value="AsmA"/>
    <property type="match status" value="1"/>
</dbReference>
<dbReference type="Proteomes" id="UP000186513">
    <property type="component" value="Unassembled WGS sequence"/>
</dbReference>
<dbReference type="GO" id="GO:0005886">
    <property type="term" value="C:plasma membrane"/>
    <property type="evidence" value="ECO:0007669"/>
    <property type="project" value="TreeGrafter"/>
</dbReference>
<keyword evidence="1" id="KW-0812">Transmembrane</keyword>
<dbReference type="PANTHER" id="PTHR30441:SF4">
    <property type="entry name" value="PROTEIN ASMA"/>
    <property type="match status" value="1"/>
</dbReference>
<evidence type="ECO:0000259" key="2">
    <source>
        <dbReference type="Pfam" id="PF05170"/>
    </source>
</evidence>